<comment type="caution">
    <text evidence="1">The sequence shown here is derived from an EMBL/GenBank/DDBJ whole genome shotgun (WGS) entry which is preliminary data.</text>
</comment>
<dbReference type="EMBL" id="CM044707">
    <property type="protein sequence ID" value="KAI5653277.1"/>
    <property type="molecule type" value="Genomic_DNA"/>
</dbReference>
<proteinExistence type="predicted"/>
<evidence type="ECO:0000313" key="2">
    <source>
        <dbReference type="Proteomes" id="UP001060085"/>
    </source>
</evidence>
<keyword evidence="2" id="KW-1185">Reference proteome</keyword>
<dbReference type="Proteomes" id="UP001060085">
    <property type="component" value="Linkage Group LG07"/>
</dbReference>
<organism evidence="1 2">
    <name type="scientific">Catharanthus roseus</name>
    <name type="common">Madagascar periwinkle</name>
    <name type="synonym">Vinca rosea</name>
    <dbReference type="NCBI Taxonomy" id="4058"/>
    <lineage>
        <taxon>Eukaryota</taxon>
        <taxon>Viridiplantae</taxon>
        <taxon>Streptophyta</taxon>
        <taxon>Embryophyta</taxon>
        <taxon>Tracheophyta</taxon>
        <taxon>Spermatophyta</taxon>
        <taxon>Magnoliopsida</taxon>
        <taxon>eudicotyledons</taxon>
        <taxon>Gunneridae</taxon>
        <taxon>Pentapetalae</taxon>
        <taxon>asterids</taxon>
        <taxon>lamiids</taxon>
        <taxon>Gentianales</taxon>
        <taxon>Apocynaceae</taxon>
        <taxon>Rauvolfioideae</taxon>
        <taxon>Vinceae</taxon>
        <taxon>Catharanthinae</taxon>
        <taxon>Catharanthus</taxon>
    </lineage>
</organism>
<gene>
    <name evidence="1" type="ORF">M9H77_30464</name>
</gene>
<evidence type="ECO:0000313" key="1">
    <source>
        <dbReference type="EMBL" id="KAI5653277.1"/>
    </source>
</evidence>
<accession>A0ACB9ZXC3</accession>
<protein>
    <submittedName>
        <fullName evidence="1">Uncharacterized protein</fullName>
    </submittedName>
</protein>
<sequence>MTFSLFSASSPYHHRCFPLNHSSHRATPQQRHHHHHHPATLLSQSHLQTPSSSTLLFSFFLFAASPLGTTECWPATIILLHLILSSPSLYLFPLTPLFATAAPLIPPSRILLLRFTPTLEAAPAALELPKSTPRHYNSAEPNITGKGD</sequence>
<name>A0ACB9ZXC3_CATRO</name>
<reference evidence="2" key="1">
    <citation type="journal article" date="2023" name="Nat. Plants">
        <title>Single-cell RNA sequencing provides a high-resolution roadmap for understanding the multicellular compartmentation of specialized metabolism.</title>
        <authorList>
            <person name="Sun S."/>
            <person name="Shen X."/>
            <person name="Li Y."/>
            <person name="Li Y."/>
            <person name="Wang S."/>
            <person name="Li R."/>
            <person name="Zhang H."/>
            <person name="Shen G."/>
            <person name="Guo B."/>
            <person name="Wei J."/>
            <person name="Xu J."/>
            <person name="St-Pierre B."/>
            <person name="Chen S."/>
            <person name="Sun C."/>
        </authorList>
    </citation>
    <scope>NUCLEOTIDE SEQUENCE [LARGE SCALE GENOMIC DNA]</scope>
</reference>